<protein>
    <submittedName>
        <fullName evidence="5">Helix-turn-helix domain-containing protein</fullName>
    </submittedName>
</protein>
<keyword evidence="2" id="KW-0238">DNA-binding</keyword>
<dbReference type="InterPro" id="IPR050204">
    <property type="entry name" value="AraC_XylS_family_regulators"/>
</dbReference>
<gene>
    <name evidence="5" type="ORF">P4R38_15505</name>
</gene>
<dbReference type="Gene3D" id="1.10.10.60">
    <property type="entry name" value="Homeodomain-like"/>
    <property type="match status" value="1"/>
</dbReference>
<evidence type="ECO:0000256" key="2">
    <source>
        <dbReference type="ARBA" id="ARBA00023125"/>
    </source>
</evidence>
<sequence length="261" mass="28126">MDEYVEYAIPAPLRPYVAAISGYHLSGYRSGTHVGLPSASLTCVFDFGDGLDLSGMNLAAPQRFSTTTAGLYAGPVTIHHDGHQHGVMLMLTPLGLRGLFGTPAAELAGTVVELTDLLGRDGARLADQVRSAPGWTGLDVLGDALLRRLPEHGPDDVAAQVWSRVRRGGGAATVTELVRESGWSERHLRNATRSAYGVGPKMLSRLLRFERSVERVRTGTRLADVAAVCGYADQAHLARDWRELAGRSPSAWLRTEEFVPA</sequence>
<dbReference type="EMBL" id="JAROAV010000038">
    <property type="protein sequence ID" value="MDF8265651.1"/>
    <property type="molecule type" value="Genomic_DNA"/>
</dbReference>
<name>A0ABT6C9S5_9MICO</name>
<accession>A0ABT6C9S5</accession>
<dbReference type="PROSITE" id="PS01124">
    <property type="entry name" value="HTH_ARAC_FAMILY_2"/>
    <property type="match status" value="1"/>
</dbReference>
<keyword evidence="3" id="KW-0804">Transcription</keyword>
<evidence type="ECO:0000313" key="6">
    <source>
        <dbReference type="Proteomes" id="UP001528912"/>
    </source>
</evidence>
<keyword evidence="6" id="KW-1185">Reference proteome</keyword>
<dbReference type="Pfam" id="PF12833">
    <property type="entry name" value="HTH_18"/>
    <property type="match status" value="1"/>
</dbReference>
<keyword evidence="1" id="KW-0805">Transcription regulation</keyword>
<evidence type="ECO:0000256" key="3">
    <source>
        <dbReference type="ARBA" id="ARBA00023163"/>
    </source>
</evidence>
<dbReference type="Proteomes" id="UP001528912">
    <property type="component" value="Unassembled WGS sequence"/>
</dbReference>
<dbReference type="SUPFAM" id="SSF46689">
    <property type="entry name" value="Homeodomain-like"/>
    <property type="match status" value="1"/>
</dbReference>
<feature type="domain" description="HTH araC/xylS-type" evidence="4">
    <location>
        <begin position="155"/>
        <end position="255"/>
    </location>
</feature>
<dbReference type="PANTHER" id="PTHR46796">
    <property type="entry name" value="HTH-TYPE TRANSCRIPTIONAL ACTIVATOR RHAS-RELATED"/>
    <property type="match status" value="1"/>
</dbReference>
<dbReference type="PANTHER" id="PTHR46796:SF15">
    <property type="entry name" value="BLL1074 PROTEIN"/>
    <property type="match status" value="1"/>
</dbReference>
<organism evidence="5 6">
    <name type="scientific">Luteipulveratus flavus</name>
    <dbReference type="NCBI Taxonomy" id="3031728"/>
    <lineage>
        <taxon>Bacteria</taxon>
        <taxon>Bacillati</taxon>
        <taxon>Actinomycetota</taxon>
        <taxon>Actinomycetes</taxon>
        <taxon>Micrococcales</taxon>
        <taxon>Dermacoccaceae</taxon>
        <taxon>Luteipulveratus</taxon>
    </lineage>
</organism>
<dbReference type="RefSeq" id="WP_277192961.1">
    <property type="nucleotide sequence ID" value="NZ_JAROAV010000038.1"/>
</dbReference>
<dbReference type="SMART" id="SM00342">
    <property type="entry name" value="HTH_ARAC"/>
    <property type="match status" value="1"/>
</dbReference>
<proteinExistence type="predicted"/>
<dbReference type="InterPro" id="IPR009057">
    <property type="entry name" value="Homeodomain-like_sf"/>
</dbReference>
<dbReference type="InterPro" id="IPR018060">
    <property type="entry name" value="HTH_AraC"/>
</dbReference>
<evidence type="ECO:0000256" key="1">
    <source>
        <dbReference type="ARBA" id="ARBA00023015"/>
    </source>
</evidence>
<evidence type="ECO:0000259" key="4">
    <source>
        <dbReference type="PROSITE" id="PS01124"/>
    </source>
</evidence>
<comment type="caution">
    <text evidence="5">The sequence shown here is derived from an EMBL/GenBank/DDBJ whole genome shotgun (WGS) entry which is preliminary data.</text>
</comment>
<reference evidence="5 6" key="1">
    <citation type="submission" date="2023-03" db="EMBL/GenBank/DDBJ databases">
        <title>YIM 133296 draft genome.</title>
        <authorList>
            <person name="Xiong L."/>
        </authorList>
    </citation>
    <scope>NUCLEOTIDE SEQUENCE [LARGE SCALE GENOMIC DNA]</scope>
    <source>
        <strain evidence="5 6">YIM 133296</strain>
    </source>
</reference>
<evidence type="ECO:0000313" key="5">
    <source>
        <dbReference type="EMBL" id="MDF8265651.1"/>
    </source>
</evidence>